<dbReference type="Gene3D" id="2.60.40.4070">
    <property type="match status" value="1"/>
</dbReference>
<dbReference type="InterPro" id="IPR025965">
    <property type="entry name" value="FlgD/Vpr_Ig-like"/>
</dbReference>
<comment type="caution">
    <text evidence="2">The sequence shown here is derived from an EMBL/GenBank/DDBJ whole genome shotgun (WGS) entry which is preliminary data.</text>
</comment>
<dbReference type="EMBL" id="DMZY01000199">
    <property type="protein sequence ID" value="HAV92877.1"/>
    <property type="molecule type" value="Genomic_DNA"/>
</dbReference>
<organism evidence="2 3">
    <name type="scientific">candidate division WOR-3 bacterium</name>
    <dbReference type="NCBI Taxonomy" id="2052148"/>
    <lineage>
        <taxon>Bacteria</taxon>
        <taxon>Bacteria division WOR-3</taxon>
    </lineage>
</organism>
<evidence type="ECO:0000259" key="1">
    <source>
        <dbReference type="Pfam" id="PF13860"/>
    </source>
</evidence>
<dbReference type="AlphaFoldDB" id="A0A350HBG1"/>
<name>A0A350HBG1_UNCW3</name>
<dbReference type="Proteomes" id="UP000264062">
    <property type="component" value="Unassembled WGS sequence"/>
</dbReference>
<sequence length="865" mass="94431">ILEQHLYITSQYIGETYVSSKRNYITWNYVGVIDTLTAEYTTNNGSTWNTISSSLLASNQYYEWNPIPGVSSALCRVKLTNKARTSVTSSSSLFTIIPQAITVTSPVAAEDLVIGGKYYITWRNTGTVANVNIEYSLDGGSNWTGVASGIANSKNYEWTVPNFISGTVIVRVSNSSDLTINDSSDTFAIVGQTIVVADPNAVSSWMLTKKYGITWQNNGVFANVKLQYSLDGGSVWNSITESTANTKYYEWTVPVTAAASSEAMINVSNVSNTAVEESSDTFEIVSQTFNVVSPKAGDQFVVSRKYYVTWLTDGTVSNVNIYYSVNSGGTWNLLSSNLANTGSYEWTVPNAVSSLCLVRVTNSANESILDESAMFSIVPQSIFVNSPVLNDNWIIGRKYFITWSNVGTVASVRLQYSYNGGTDWNLITDNLSNSGSYEWTVPNTPSNNCLLQVINYSNTDVFGSSPTFIIPSQTIDILSPQSGDEYLSGNKYYITWRWSGTLSTVDIEYSLNNGADWTYIATGATNNGYYEWTLPSANSAECLVRISNPSNSLINDISSQFTILPQNITITCPTVSDTFVAGRKYYLTWRTEGTFANADLWYSTDAGVQWNTIASNEANDGSYEWTVPAIASSNIAMLKTGNSSQASIFALSDTFNITIPVVTFTSPVLADSFSTMKKYFLTWTTLGAISQVNLDISLNGGADYSSIIANLTNAGNYEWSIPGGFGSEDCRLKLTSSSNASIFYVSDSFRITSLAGINKAEITKAPVAKIFNVKTSSRTSFSGNEQLTLEIPVASKAEINLYDASGRLVRSVFKGSLESGFHKFSLNSGNNSNSKLTNGIYFIKVFIEGANGEKYGKLHKIVKLN</sequence>
<evidence type="ECO:0000313" key="3">
    <source>
        <dbReference type="Proteomes" id="UP000264062"/>
    </source>
</evidence>
<reference evidence="2 3" key="1">
    <citation type="journal article" date="2018" name="Nat. Biotechnol.">
        <title>A standardized bacterial taxonomy based on genome phylogeny substantially revises the tree of life.</title>
        <authorList>
            <person name="Parks D.H."/>
            <person name="Chuvochina M."/>
            <person name="Waite D.W."/>
            <person name="Rinke C."/>
            <person name="Skarshewski A."/>
            <person name="Chaumeil P.A."/>
            <person name="Hugenholtz P."/>
        </authorList>
    </citation>
    <scope>NUCLEOTIDE SEQUENCE [LARGE SCALE GENOMIC DNA]</scope>
    <source>
        <strain evidence="2">UBA9956</strain>
    </source>
</reference>
<dbReference type="InterPro" id="IPR026444">
    <property type="entry name" value="Secre_tail"/>
</dbReference>
<feature type="domain" description="FlgD/Vpr Ig-like" evidence="1">
    <location>
        <begin position="781"/>
        <end position="845"/>
    </location>
</feature>
<gene>
    <name evidence="2" type="ORF">DCW38_06825</name>
</gene>
<feature type="non-terminal residue" evidence="2">
    <location>
        <position position="1"/>
    </location>
</feature>
<proteinExistence type="predicted"/>
<evidence type="ECO:0000313" key="2">
    <source>
        <dbReference type="EMBL" id="HAV92877.1"/>
    </source>
</evidence>
<protein>
    <recommendedName>
        <fullName evidence="1">FlgD/Vpr Ig-like domain-containing protein</fullName>
    </recommendedName>
</protein>
<dbReference type="NCBIfam" id="TIGR04183">
    <property type="entry name" value="Por_Secre_tail"/>
    <property type="match status" value="1"/>
</dbReference>
<accession>A0A350HBG1</accession>
<dbReference type="Pfam" id="PF13860">
    <property type="entry name" value="FlgD_ig"/>
    <property type="match status" value="1"/>
</dbReference>